<dbReference type="EMBL" id="FQXC01000001">
    <property type="protein sequence ID" value="SHG95485.1"/>
    <property type="molecule type" value="Genomic_DNA"/>
</dbReference>
<dbReference type="Proteomes" id="UP000184221">
    <property type="component" value="Unassembled WGS sequence"/>
</dbReference>
<name>A0A1M5P1A0_9RHOB</name>
<evidence type="ECO:0000313" key="1">
    <source>
        <dbReference type="EMBL" id="SHG95485.1"/>
    </source>
</evidence>
<evidence type="ECO:0000313" key="2">
    <source>
        <dbReference type="Proteomes" id="UP000184221"/>
    </source>
</evidence>
<sequence length="46" mass="5178">MALLADLTPPELTCAVRDACFATCLVCKRHFSYRSRELFGVPNFTL</sequence>
<dbReference type="STRING" id="996342.SAMN05443551_1119"/>
<organism evidence="1 2">
    <name type="scientific">Marivita hallyeonensis</name>
    <dbReference type="NCBI Taxonomy" id="996342"/>
    <lineage>
        <taxon>Bacteria</taxon>
        <taxon>Pseudomonadati</taxon>
        <taxon>Pseudomonadota</taxon>
        <taxon>Alphaproteobacteria</taxon>
        <taxon>Rhodobacterales</taxon>
        <taxon>Roseobacteraceae</taxon>
        <taxon>Marivita</taxon>
    </lineage>
</organism>
<accession>A0A1M5P1A0</accession>
<keyword evidence="2" id="KW-1185">Reference proteome</keyword>
<gene>
    <name evidence="1" type="ORF">SAMN05443551_1119</name>
</gene>
<reference evidence="1 2" key="1">
    <citation type="submission" date="2016-11" db="EMBL/GenBank/DDBJ databases">
        <authorList>
            <person name="Jaros S."/>
            <person name="Januszkiewicz K."/>
            <person name="Wedrychowicz H."/>
        </authorList>
    </citation>
    <scope>NUCLEOTIDE SEQUENCE [LARGE SCALE GENOMIC DNA]</scope>
    <source>
        <strain evidence="1 2">DSM 29431</strain>
    </source>
</reference>
<proteinExistence type="predicted"/>
<dbReference type="AlphaFoldDB" id="A0A1M5P1A0"/>
<protein>
    <submittedName>
        <fullName evidence="1">Uncharacterized protein</fullName>
    </submittedName>
</protein>